<comment type="similarity">
    <text evidence="3">Belongs to the GON7 family.</text>
</comment>
<keyword evidence="16" id="KW-1185">Reference proteome</keyword>
<dbReference type="GeneID" id="28768291"/>
<sequence length="156" mass="16811">MLSLTATYAASSTPSSEPPFTHELPPLPAANDTPARTAYLAALTSATKALQDDINAFLTQKMADDKSAADAKEEENYGEEVRRNMAVLASDTDAERHAAASSPRRPWQATSNCADSQRMPGRPSLARTVLPIRFLGARGFPHHLPAMTRSIPHAMP</sequence>
<organism evidence="15 16">
    <name type="scientific">Paraphaeosphaeria sporulosa</name>
    <dbReference type="NCBI Taxonomy" id="1460663"/>
    <lineage>
        <taxon>Eukaryota</taxon>
        <taxon>Fungi</taxon>
        <taxon>Dikarya</taxon>
        <taxon>Ascomycota</taxon>
        <taxon>Pezizomycotina</taxon>
        <taxon>Dothideomycetes</taxon>
        <taxon>Pleosporomycetidae</taxon>
        <taxon>Pleosporales</taxon>
        <taxon>Massarineae</taxon>
        <taxon>Didymosphaeriaceae</taxon>
        <taxon>Paraphaeosphaeria</taxon>
    </lineage>
</organism>
<dbReference type="InterPro" id="IPR014849">
    <property type="entry name" value="EKC/KEOPS_Gon7"/>
</dbReference>
<protein>
    <recommendedName>
        <fullName evidence="5">EKC/KEOPS complex subunit GON7</fullName>
    </recommendedName>
</protein>
<gene>
    <name evidence="15" type="ORF">CC84DRAFT_1258232</name>
</gene>
<dbReference type="Proteomes" id="UP000077069">
    <property type="component" value="Unassembled WGS sequence"/>
</dbReference>
<keyword evidence="9" id="KW-0805">Transcription regulation</keyword>
<evidence type="ECO:0000256" key="9">
    <source>
        <dbReference type="ARBA" id="ARBA00023015"/>
    </source>
</evidence>
<dbReference type="EMBL" id="KV441551">
    <property type="protein sequence ID" value="OAG07024.1"/>
    <property type="molecule type" value="Genomic_DNA"/>
</dbReference>
<feature type="region of interest" description="Disordered" evidence="14">
    <location>
        <begin position="90"/>
        <end position="122"/>
    </location>
</feature>
<accession>A0A177CHI5</accession>
<feature type="compositionally biased region" description="Low complexity" evidence="14">
    <location>
        <begin position="1"/>
        <end position="19"/>
    </location>
</feature>
<evidence type="ECO:0000256" key="2">
    <source>
        <dbReference type="ARBA" id="ARBA00004574"/>
    </source>
</evidence>
<dbReference type="GO" id="GO:0008033">
    <property type="term" value="P:tRNA processing"/>
    <property type="evidence" value="ECO:0007669"/>
    <property type="project" value="UniProtKB-KW"/>
</dbReference>
<proteinExistence type="inferred from homology"/>
<name>A0A177CHI5_9PLEO</name>
<feature type="region of interest" description="Disordered" evidence="14">
    <location>
        <begin position="1"/>
        <end position="32"/>
    </location>
</feature>
<keyword evidence="6" id="KW-0158">Chromosome</keyword>
<evidence type="ECO:0000256" key="4">
    <source>
        <dbReference type="ARBA" id="ARBA00011534"/>
    </source>
</evidence>
<dbReference type="GO" id="GO:0005634">
    <property type="term" value="C:nucleus"/>
    <property type="evidence" value="ECO:0007669"/>
    <property type="project" value="UniProtKB-SubCell"/>
</dbReference>
<reference evidence="15 16" key="1">
    <citation type="submission" date="2016-05" db="EMBL/GenBank/DDBJ databases">
        <title>Comparative analysis of secretome profiles of manganese(II)-oxidizing ascomycete fungi.</title>
        <authorList>
            <consortium name="DOE Joint Genome Institute"/>
            <person name="Zeiner C.A."/>
            <person name="Purvine S.O."/>
            <person name="Zink E.M."/>
            <person name="Wu S."/>
            <person name="Pasa-Tolic L."/>
            <person name="Chaput D.L."/>
            <person name="Haridas S."/>
            <person name="Grigoriev I.V."/>
            <person name="Santelli C.M."/>
            <person name="Hansel C.M."/>
        </authorList>
    </citation>
    <scope>NUCLEOTIDE SEQUENCE [LARGE SCALE GENOMIC DNA]</scope>
    <source>
        <strain evidence="15 16">AP3s5-JAC2a</strain>
    </source>
</reference>
<dbReference type="RefSeq" id="XP_018037389.1">
    <property type="nucleotide sequence ID" value="XM_018184805.1"/>
</dbReference>
<evidence type="ECO:0000256" key="5">
    <source>
        <dbReference type="ARBA" id="ARBA00019746"/>
    </source>
</evidence>
<comment type="subcellular location">
    <subcellularLocation>
        <location evidence="2">Chromosome</location>
        <location evidence="2">Telomere</location>
    </subcellularLocation>
    <subcellularLocation>
        <location evidence="1">Nucleus</location>
    </subcellularLocation>
</comment>
<evidence type="ECO:0000313" key="15">
    <source>
        <dbReference type="EMBL" id="OAG07024.1"/>
    </source>
</evidence>
<evidence type="ECO:0000256" key="8">
    <source>
        <dbReference type="ARBA" id="ARBA00022895"/>
    </source>
</evidence>
<dbReference type="Pfam" id="PF08738">
    <property type="entry name" value="Gon7"/>
    <property type="match status" value="1"/>
</dbReference>
<dbReference type="AlphaFoldDB" id="A0A177CHI5"/>
<dbReference type="InParanoid" id="A0A177CHI5"/>
<keyword evidence="12" id="KW-0539">Nucleus</keyword>
<comment type="function">
    <text evidence="13">Component of the EKC/KEOPS complex that is required for the formation of a threonylcarbamoyl group on adenosine at position 37 (t(6)A37) in tRNAs that read codons beginning with adenine. The complex is probably involved in the transfer of the threonylcarbamoyl moiety of threonylcarbamoyl-AMP (TC-AMP) to the N6 group of A37. GON7 likely plays a supporting role to the catalytic subunit KAE1 in the complex. The EKC/KEOPS complex also promotes both telomere uncapping and telomere elongation. The complex is required for efficient recruitment of transcriptional coactivators.</text>
</comment>
<keyword evidence="10" id="KW-0010">Activator</keyword>
<keyword evidence="7" id="KW-0819">tRNA processing</keyword>
<evidence type="ECO:0000313" key="16">
    <source>
        <dbReference type="Proteomes" id="UP000077069"/>
    </source>
</evidence>
<comment type="subunit">
    <text evidence="4">Component of the EKC/KEOPS complex composed of at least BUD32, CGI121, GON7, KAE1 and PCC1; the whole complex dimerizes.</text>
</comment>
<evidence type="ECO:0000256" key="11">
    <source>
        <dbReference type="ARBA" id="ARBA00023163"/>
    </source>
</evidence>
<keyword evidence="8" id="KW-0779">Telomere</keyword>
<evidence type="ECO:0000256" key="1">
    <source>
        <dbReference type="ARBA" id="ARBA00004123"/>
    </source>
</evidence>
<evidence type="ECO:0000256" key="7">
    <source>
        <dbReference type="ARBA" id="ARBA00022694"/>
    </source>
</evidence>
<evidence type="ECO:0000256" key="10">
    <source>
        <dbReference type="ARBA" id="ARBA00023159"/>
    </source>
</evidence>
<evidence type="ECO:0000256" key="3">
    <source>
        <dbReference type="ARBA" id="ARBA00008529"/>
    </source>
</evidence>
<evidence type="ECO:0000256" key="14">
    <source>
        <dbReference type="SAM" id="MobiDB-lite"/>
    </source>
</evidence>
<evidence type="ECO:0000256" key="6">
    <source>
        <dbReference type="ARBA" id="ARBA00022454"/>
    </source>
</evidence>
<dbReference type="OrthoDB" id="2288868at2759"/>
<evidence type="ECO:0000256" key="13">
    <source>
        <dbReference type="ARBA" id="ARBA00025393"/>
    </source>
</evidence>
<keyword evidence="11" id="KW-0804">Transcription</keyword>
<dbReference type="GO" id="GO:0000781">
    <property type="term" value="C:chromosome, telomeric region"/>
    <property type="evidence" value="ECO:0007669"/>
    <property type="project" value="UniProtKB-SubCell"/>
</dbReference>
<evidence type="ECO:0000256" key="12">
    <source>
        <dbReference type="ARBA" id="ARBA00023242"/>
    </source>
</evidence>